<feature type="domain" description="Lipid/polyisoprenoid-binding YceI-like" evidence="2">
    <location>
        <begin position="18"/>
        <end position="176"/>
    </location>
</feature>
<accession>A0A399RWC8</accession>
<dbReference type="PANTHER" id="PTHR34406:SF1">
    <property type="entry name" value="PROTEIN YCEI"/>
    <property type="match status" value="1"/>
</dbReference>
<dbReference type="RefSeq" id="WP_119433532.1">
    <property type="nucleotide sequence ID" value="NZ_QWGE01000006.1"/>
</dbReference>
<protein>
    <submittedName>
        <fullName evidence="3">YceI family protein</fullName>
    </submittedName>
</protein>
<dbReference type="Pfam" id="PF04264">
    <property type="entry name" value="YceI"/>
    <property type="match status" value="1"/>
</dbReference>
<dbReference type="Proteomes" id="UP000266005">
    <property type="component" value="Unassembled WGS sequence"/>
</dbReference>
<keyword evidence="1" id="KW-0732">Signal</keyword>
<feature type="signal peptide" evidence="1">
    <location>
        <begin position="1"/>
        <end position="18"/>
    </location>
</feature>
<proteinExistence type="predicted"/>
<organism evidence="3 4">
    <name type="scientific">Pontibacter oryzae</name>
    <dbReference type="NCBI Taxonomy" id="2304593"/>
    <lineage>
        <taxon>Bacteria</taxon>
        <taxon>Pseudomonadati</taxon>
        <taxon>Bacteroidota</taxon>
        <taxon>Cytophagia</taxon>
        <taxon>Cytophagales</taxon>
        <taxon>Hymenobacteraceae</taxon>
        <taxon>Pontibacter</taxon>
    </lineage>
</organism>
<evidence type="ECO:0000313" key="4">
    <source>
        <dbReference type="Proteomes" id="UP000266005"/>
    </source>
</evidence>
<gene>
    <name evidence="3" type="ORF">D1627_17360</name>
</gene>
<dbReference type="SMART" id="SM00867">
    <property type="entry name" value="YceI"/>
    <property type="match status" value="1"/>
</dbReference>
<feature type="chain" id="PRO_5017456868" evidence="1">
    <location>
        <begin position="19"/>
        <end position="177"/>
    </location>
</feature>
<evidence type="ECO:0000256" key="1">
    <source>
        <dbReference type="SAM" id="SignalP"/>
    </source>
</evidence>
<dbReference type="InterPro" id="IPR036761">
    <property type="entry name" value="TTHA0802/YceI-like_sf"/>
</dbReference>
<dbReference type="Gene3D" id="2.40.128.110">
    <property type="entry name" value="Lipid/polyisoprenoid-binding, YceI-like"/>
    <property type="match status" value="1"/>
</dbReference>
<comment type="caution">
    <text evidence="3">The sequence shown here is derived from an EMBL/GenBank/DDBJ whole genome shotgun (WGS) entry which is preliminary data.</text>
</comment>
<name>A0A399RWC8_9BACT</name>
<dbReference type="PANTHER" id="PTHR34406">
    <property type="entry name" value="PROTEIN YCEI"/>
    <property type="match status" value="1"/>
</dbReference>
<evidence type="ECO:0000259" key="2">
    <source>
        <dbReference type="SMART" id="SM00867"/>
    </source>
</evidence>
<dbReference type="InterPro" id="IPR007372">
    <property type="entry name" value="Lipid/polyisoprenoid-bd_YceI"/>
</dbReference>
<dbReference type="EMBL" id="QWGE01000006">
    <property type="protein sequence ID" value="RIJ34122.1"/>
    <property type="molecule type" value="Genomic_DNA"/>
</dbReference>
<keyword evidence="4" id="KW-1185">Reference proteome</keyword>
<dbReference type="SUPFAM" id="SSF101874">
    <property type="entry name" value="YceI-like"/>
    <property type="match status" value="1"/>
</dbReference>
<evidence type="ECO:0000313" key="3">
    <source>
        <dbReference type="EMBL" id="RIJ34122.1"/>
    </source>
</evidence>
<dbReference type="OrthoDB" id="9811006at2"/>
<dbReference type="AlphaFoldDB" id="A0A399RWC8"/>
<reference evidence="4" key="1">
    <citation type="submission" date="2018-08" db="EMBL/GenBank/DDBJ databases">
        <title>Mucilaginibacter sp. MYSH2.</title>
        <authorList>
            <person name="Seo T."/>
        </authorList>
    </citation>
    <scope>NUCLEOTIDE SEQUENCE [LARGE SCALE GENOMIC DNA]</scope>
    <source>
        <strain evidence="4">KIRAN</strain>
    </source>
</reference>
<sequence length="177" mass="20067">MKTVLLLLQLLSCFTICAQNIDSNRSEITFSIKNMGLNRVEGTFHSIYGRVILDPGHLQEAQIEAVIDISSLVTGIDMRDRHLQQEDFFDTEMHPVATFFSEHITQNEIGYMAMGVLEIKGRSQAVQIPFTLLNHSEEQLLEGNLIVNRRDFDLGTGMSSLIVGEKVKIYIKCYVMK</sequence>